<dbReference type="SUPFAM" id="SSF159283">
    <property type="entry name" value="Guanosine diphospho-D-mannose pyrophosphorylase/mannose-6-phosphate isomerase linker domain"/>
    <property type="match status" value="1"/>
</dbReference>
<dbReference type="InterPro" id="IPR051161">
    <property type="entry name" value="Mannose-6P_isomerase_type2"/>
</dbReference>
<dbReference type="PANTHER" id="PTHR46390:SF1">
    <property type="entry name" value="MANNOSE-1-PHOSPHATE GUANYLYLTRANSFERASE"/>
    <property type="match status" value="1"/>
</dbReference>
<gene>
    <name evidence="5" type="ORF">SAMN06297382_1255</name>
</gene>
<dbReference type="Pfam" id="PF00483">
    <property type="entry name" value="NTP_transferase"/>
    <property type="match status" value="1"/>
</dbReference>
<dbReference type="InterPro" id="IPR012341">
    <property type="entry name" value="6hp_glycosidase-like_sf"/>
</dbReference>
<dbReference type="SUPFAM" id="SSF53448">
    <property type="entry name" value="Nucleotide-diphospho-sugar transferases"/>
    <property type="match status" value="1"/>
</dbReference>
<dbReference type="InterPro" id="IPR029044">
    <property type="entry name" value="Nucleotide-diphossugar_trans"/>
</dbReference>
<dbReference type="Pfam" id="PF22640">
    <property type="entry name" value="ManC_GMP_beta-helix"/>
    <property type="match status" value="1"/>
</dbReference>
<name>A0A239PPZ5_9PROT</name>
<comment type="similarity">
    <text evidence="1">Belongs to the N-acylglucosamine 2-epimerase family.</text>
</comment>
<reference evidence="5 6" key="1">
    <citation type="submission" date="2017-07" db="EMBL/GenBank/DDBJ databases">
        <authorList>
            <person name="Sun Z.S."/>
            <person name="Albrecht U."/>
            <person name="Echele G."/>
            <person name="Lee C.C."/>
        </authorList>
    </citation>
    <scope>NUCLEOTIDE SEQUENCE [LARGE SCALE GENOMIC DNA]</scope>
    <source>
        <strain evidence="5 6">CGMCC 1.12710</strain>
    </source>
</reference>
<keyword evidence="5" id="KW-0808">Transferase</keyword>
<evidence type="ECO:0000259" key="3">
    <source>
        <dbReference type="Pfam" id="PF00483"/>
    </source>
</evidence>
<dbReference type="InterPro" id="IPR049577">
    <property type="entry name" value="GMPP_N"/>
</dbReference>
<dbReference type="GO" id="GO:0004475">
    <property type="term" value="F:mannose-1-phosphate guanylyltransferase (GTP) activity"/>
    <property type="evidence" value="ECO:0007669"/>
    <property type="project" value="InterPro"/>
</dbReference>
<dbReference type="GO" id="GO:0016853">
    <property type="term" value="F:isomerase activity"/>
    <property type="evidence" value="ECO:0007669"/>
    <property type="project" value="UniProtKB-KW"/>
</dbReference>
<dbReference type="EMBL" id="FZQA01000002">
    <property type="protein sequence ID" value="SNT72218.1"/>
    <property type="molecule type" value="Genomic_DNA"/>
</dbReference>
<dbReference type="PANTHER" id="PTHR46390">
    <property type="entry name" value="MANNOSE-1-PHOSPHATE GUANYLYLTRANSFERASE"/>
    <property type="match status" value="1"/>
</dbReference>
<dbReference type="OrthoDB" id="9806359at2"/>
<keyword evidence="2 5" id="KW-0413">Isomerase</keyword>
<evidence type="ECO:0000313" key="5">
    <source>
        <dbReference type="EMBL" id="SNT72218.1"/>
    </source>
</evidence>
<sequence>MNVYPVIMCGGSGTRLWPVSRPSRPKQFAPLIGPETLFVQTVRRARKVAGFRRLIVVTGARQAHWARAQIEGADATLLLEPEPRDSAPAMAAAAVWIAERDPEGIGVFLASDHYIPDTEKFCDAVEKASRAAQGGRIVALGVKPTKPSSAYGYIRPARGEAHAEATPVDAFVEKPDFPTAERYVAEGYLWNSGNFIASASTFLKELDRRAPAIAAAARKAVARAKETQAGLKLDPVFAEAPKISIDYALMEKTDRASVLAVDFAWSDVGAWDAVYAACPHDEHGNAVAGEAVTIDARDCLVRAAPGVLVAAAGVRDLAIVAEPDAVLVCHANAAQSVKKIVERLRAEAKPQADAAGDGAGPAQQESARDLRAWAERYRLWLFAEALPLWQALGADYGGWGWHESLSLRAKPTGAPRRARVQARQVYAYAAAGALGWAGPWKAAVEHGLEGFFAYYRRPDGLFRTLVSPDGTPIEETAYLYDQAFALLALAAARAGRPSAEDEALALLAAIEKVMRHEKGGFREAGARPFQSNPHMHLFEACLAWIEAGGGERWTRLAGDIVRLALDRFIDAEGGFLREFFDAGWRPAPGEAGRRVEPGHQFEWAWLLERWSRRTGDREAACAARRLYAAGMRGVDARRGVAVDALDDRLEMLEPRARLWPQTERLKAALILSESAQGDSHEALRADARRAAAALWRYLDVEPSGLWRDKLGADGRFEEEPAPASSFYHLVAAVAQLSATALG</sequence>
<feature type="domain" description="Nucleotidyl transferase" evidence="3">
    <location>
        <begin position="5"/>
        <end position="281"/>
    </location>
</feature>
<evidence type="ECO:0000259" key="4">
    <source>
        <dbReference type="Pfam" id="PF22640"/>
    </source>
</evidence>
<dbReference type="InterPro" id="IPR005835">
    <property type="entry name" value="NTP_transferase_dom"/>
</dbReference>
<dbReference type="AlphaFoldDB" id="A0A239PPZ5"/>
<dbReference type="GO" id="GO:0009298">
    <property type="term" value="P:GDP-mannose biosynthetic process"/>
    <property type="evidence" value="ECO:0007669"/>
    <property type="project" value="TreeGrafter"/>
</dbReference>
<dbReference type="Gene3D" id="3.90.550.10">
    <property type="entry name" value="Spore Coat Polysaccharide Biosynthesis Protein SpsA, Chain A"/>
    <property type="match status" value="1"/>
</dbReference>
<dbReference type="Proteomes" id="UP000198346">
    <property type="component" value="Unassembled WGS sequence"/>
</dbReference>
<keyword evidence="5" id="KW-0548">Nucleotidyltransferase</keyword>
<dbReference type="InterPro" id="IPR054566">
    <property type="entry name" value="ManC/GMP-like_b-helix"/>
</dbReference>
<dbReference type="GO" id="GO:0005975">
    <property type="term" value="P:carbohydrate metabolic process"/>
    <property type="evidence" value="ECO:0007669"/>
    <property type="project" value="InterPro"/>
</dbReference>
<evidence type="ECO:0000256" key="2">
    <source>
        <dbReference type="ARBA" id="ARBA00023235"/>
    </source>
</evidence>
<dbReference type="Gene3D" id="1.50.10.10">
    <property type="match status" value="1"/>
</dbReference>
<dbReference type="InterPro" id="IPR008928">
    <property type="entry name" value="6-hairpin_glycosidase_sf"/>
</dbReference>
<keyword evidence="6" id="KW-1185">Reference proteome</keyword>
<feature type="domain" description="MannoseP isomerase/GMP-like beta-helix" evidence="4">
    <location>
        <begin position="289"/>
        <end position="344"/>
    </location>
</feature>
<dbReference type="RefSeq" id="WP_089411732.1">
    <property type="nucleotide sequence ID" value="NZ_FZQA01000002.1"/>
</dbReference>
<dbReference type="InterPro" id="IPR010819">
    <property type="entry name" value="AGE/CE"/>
</dbReference>
<organism evidence="5 6">
    <name type="scientific">Amphiplicatus metriothermophilus</name>
    <dbReference type="NCBI Taxonomy" id="1519374"/>
    <lineage>
        <taxon>Bacteria</taxon>
        <taxon>Pseudomonadati</taxon>
        <taxon>Pseudomonadota</taxon>
        <taxon>Alphaproteobacteria</taxon>
        <taxon>Parvularculales</taxon>
        <taxon>Parvularculaceae</taxon>
        <taxon>Amphiplicatus</taxon>
    </lineage>
</organism>
<dbReference type="Pfam" id="PF07221">
    <property type="entry name" value="GlcNAc_2-epim"/>
    <property type="match status" value="1"/>
</dbReference>
<accession>A0A239PPZ5</accession>
<dbReference type="CDD" id="cd02509">
    <property type="entry name" value="GDP-M1P_Guanylyltransferase"/>
    <property type="match status" value="1"/>
</dbReference>
<evidence type="ECO:0000313" key="6">
    <source>
        <dbReference type="Proteomes" id="UP000198346"/>
    </source>
</evidence>
<protein>
    <submittedName>
        <fullName evidence="5">Mannose-1-phosphate guanylyltransferase/mannose-6-phosphate isomerase</fullName>
    </submittedName>
</protein>
<dbReference type="SUPFAM" id="SSF48208">
    <property type="entry name" value="Six-hairpin glycosidases"/>
    <property type="match status" value="1"/>
</dbReference>
<evidence type="ECO:0000256" key="1">
    <source>
        <dbReference type="ARBA" id="ARBA00008558"/>
    </source>
</evidence>
<proteinExistence type="inferred from homology"/>